<dbReference type="Proteomes" id="UP000320179">
    <property type="component" value="Chromosome"/>
</dbReference>
<feature type="compositionally biased region" description="Polar residues" evidence="1">
    <location>
        <begin position="158"/>
        <end position="177"/>
    </location>
</feature>
<evidence type="ECO:0000313" key="2">
    <source>
        <dbReference type="EMBL" id="QDE71882.1"/>
    </source>
</evidence>
<dbReference type="EMBL" id="CP017174">
    <property type="protein sequence ID" value="QDE71882.1"/>
    <property type="molecule type" value="Genomic_DNA"/>
</dbReference>
<gene>
    <name evidence="2" type="ORF">BHS09_35615</name>
</gene>
<feature type="compositionally biased region" description="Low complexity" evidence="1">
    <location>
        <begin position="8"/>
        <end position="20"/>
    </location>
</feature>
<reference evidence="2 3" key="1">
    <citation type="journal article" date="2019" name="Science">
        <title>Social genes are selection hotspots in kin groups of a soil microbe.</title>
        <authorList>
            <person name="Wielgoss S."/>
            <person name="Wolfensberger R."/>
            <person name="Sun L."/>
            <person name="Fiegna F."/>
            <person name="Velicer G.J."/>
        </authorList>
    </citation>
    <scope>NUCLEOTIDE SEQUENCE [LARGE SCALE GENOMIC DNA]</scope>
    <source>
        <strain evidence="2 3">MC3.5.9c15</strain>
    </source>
</reference>
<organism evidence="2 3">
    <name type="scientific">Myxococcus xanthus</name>
    <dbReference type="NCBI Taxonomy" id="34"/>
    <lineage>
        <taxon>Bacteria</taxon>
        <taxon>Pseudomonadati</taxon>
        <taxon>Myxococcota</taxon>
        <taxon>Myxococcia</taxon>
        <taxon>Myxococcales</taxon>
        <taxon>Cystobacterineae</taxon>
        <taxon>Myxococcaceae</taxon>
        <taxon>Myxococcus</taxon>
    </lineage>
</organism>
<evidence type="ECO:0000313" key="3">
    <source>
        <dbReference type="Proteomes" id="UP000320179"/>
    </source>
</evidence>
<protein>
    <submittedName>
        <fullName evidence="2">Uncharacterized protein</fullName>
    </submittedName>
</protein>
<dbReference type="RefSeq" id="WP_140800378.1">
    <property type="nucleotide sequence ID" value="NZ_CP017169.1"/>
</dbReference>
<evidence type="ECO:0000256" key="1">
    <source>
        <dbReference type="SAM" id="MobiDB-lite"/>
    </source>
</evidence>
<dbReference type="AlphaFoldDB" id="A0AAE6G6K9"/>
<proteinExistence type="predicted"/>
<name>A0AAE6G6K9_MYXXA</name>
<feature type="region of interest" description="Disordered" evidence="1">
    <location>
        <begin position="125"/>
        <end position="177"/>
    </location>
</feature>
<accession>A0AAE6G6K9</accession>
<sequence>MSDRPGMSALVSHSTSNSSSTRVLEQRNLLGGMDLLPVLGGKGRKRARRFHVASERRVGFAAALALVVEHGKQKAKETGVTYLSTCPRCGHRGPTAQDFGYRIMRGERRPQSWCRGCRGLHLEPTETARTSNSAPRGTDGWLFPPESTTSTRPPRRGNGSSTQHRATGSSADSPPSR</sequence>
<feature type="region of interest" description="Disordered" evidence="1">
    <location>
        <begin position="1"/>
        <end position="21"/>
    </location>
</feature>